<feature type="transmembrane region" description="Helical" evidence="1">
    <location>
        <begin position="12"/>
        <end position="34"/>
    </location>
</feature>
<keyword evidence="4" id="KW-1185">Reference proteome</keyword>
<feature type="transmembrane region" description="Helical" evidence="1">
    <location>
        <begin position="64"/>
        <end position="83"/>
    </location>
</feature>
<evidence type="ECO:0000313" key="2">
    <source>
        <dbReference type="EMBL" id="KAF7490012.1"/>
    </source>
</evidence>
<evidence type="ECO:0000313" key="4">
    <source>
        <dbReference type="Proteomes" id="UP000070412"/>
    </source>
</evidence>
<accession>A0A834R6J7</accession>
<name>A0A834R6J7_SARSC</name>
<organism evidence="2">
    <name type="scientific">Sarcoptes scabiei</name>
    <name type="common">Itch mite</name>
    <name type="synonym">Acarus scabiei</name>
    <dbReference type="NCBI Taxonomy" id="52283"/>
    <lineage>
        <taxon>Eukaryota</taxon>
        <taxon>Metazoa</taxon>
        <taxon>Ecdysozoa</taxon>
        <taxon>Arthropoda</taxon>
        <taxon>Chelicerata</taxon>
        <taxon>Arachnida</taxon>
        <taxon>Acari</taxon>
        <taxon>Acariformes</taxon>
        <taxon>Sarcoptiformes</taxon>
        <taxon>Astigmata</taxon>
        <taxon>Psoroptidia</taxon>
        <taxon>Sarcoptoidea</taxon>
        <taxon>Sarcoptidae</taxon>
        <taxon>Sarcoptinae</taxon>
        <taxon>Sarcoptes</taxon>
    </lineage>
</organism>
<gene>
    <name evidence="2" type="ORF">SSS_8260</name>
</gene>
<reference evidence="2" key="2">
    <citation type="submission" date="2020-01" db="EMBL/GenBank/DDBJ databases">
        <authorList>
            <person name="Korhonen P.K.K."/>
            <person name="Guangxu M.G."/>
            <person name="Wang T.W."/>
            <person name="Stroehlein A.J.S."/>
            <person name="Young N.D."/>
            <person name="Ang C.-S.A."/>
            <person name="Fernando D.W.F."/>
            <person name="Lu H.L."/>
            <person name="Taylor S.T."/>
            <person name="Ehtesham M.E.M."/>
            <person name="Najaraj S.H.N."/>
            <person name="Harsha G.H.G."/>
            <person name="Madugundu A.M."/>
            <person name="Renuse S.R."/>
            <person name="Holt D.H."/>
            <person name="Pandey A.P."/>
            <person name="Papenfuss A.P."/>
            <person name="Gasser R.B.G."/>
            <person name="Fischer K.F."/>
        </authorList>
    </citation>
    <scope>NUCLEOTIDE SEQUENCE</scope>
    <source>
        <strain evidence="2">SSS_KF_BRIS2020</strain>
    </source>
</reference>
<dbReference type="EMBL" id="WVUK01000063">
    <property type="protein sequence ID" value="KAF7490012.1"/>
    <property type="molecule type" value="Genomic_DNA"/>
</dbReference>
<keyword evidence="1" id="KW-0472">Membrane</keyword>
<evidence type="ECO:0000313" key="3">
    <source>
        <dbReference type="EnsemblMetazoa" id="KAF7490012.1"/>
    </source>
</evidence>
<keyword evidence="1" id="KW-1133">Transmembrane helix</keyword>
<keyword evidence="1" id="KW-0812">Transmembrane</keyword>
<dbReference type="AlphaFoldDB" id="A0A834R6J7"/>
<dbReference type="EnsemblMetazoa" id="SSS_8260s_mrna">
    <property type="protein sequence ID" value="KAF7490012.1"/>
    <property type="gene ID" value="SSS_8260"/>
</dbReference>
<protein>
    <submittedName>
        <fullName evidence="2 3">Uncharacterized protein</fullName>
    </submittedName>
</protein>
<reference evidence="3" key="3">
    <citation type="submission" date="2022-06" db="UniProtKB">
        <authorList>
            <consortium name="EnsemblMetazoa"/>
        </authorList>
    </citation>
    <scope>IDENTIFICATION</scope>
</reference>
<proteinExistence type="predicted"/>
<dbReference type="Proteomes" id="UP000070412">
    <property type="component" value="Unassembled WGS sequence"/>
</dbReference>
<evidence type="ECO:0000256" key="1">
    <source>
        <dbReference type="SAM" id="Phobius"/>
    </source>
</evidence>
<reference evidence="4" key="1">
    <citation type="journal article" date="2020" name="PLoS Negl. Trop. Dis.">
        <title>High-quality nuclear genome for Sarcoptes scabiei-A critical resource for a neglected parasite.</title>
        <authorList>
            <person name="Korhonen P.K."/>
            <person name="Gasser R.B."/>
            <person name="Ma G."/>
            <person name="Wang T."/>
            <person name="Stroehlein A.J."/>
            <person name="Young N.D."/>
            <person name="Ang C.S."/>
            <person name="Fernando D.D."/>
            <person name="Lu H.C."/>
            <person name="Taylor S."/>
            <person name="Reynolds S.L."/>
            <person name="Mofiz E."/>
            <person name="Najaraj S.H."/>
            <person name="Gowda H."/>
            <person name="Madugundu A."/>
            <person name="Renuse S."/>
            <person name="Holt D."/>
            <person name="Pandey A."/>
            <person name="Papenfuss A.T."/>
            <person name="Fischer K."/>
        </authorList>
    </citation>
    <scope>NUCLEOTIDE SEQUENCE [LARGE SCALE GENOMIC DNA]</scope>
</reference>
<dbReference type="OrthoDB" id="10266980at2759"/>
<sequence>MSMIDFEDDQFITIESIVIVFSALLFTLINRLLFCLQSRLRSDHKLLDDRIALESYRIWKWRNIVVSLIHSTISGIISLYLSFENNHLRLSGSSKMSQAESSRSEEMHLFFDRIFSLRFIVVHCQLSKISRSFGDNHTSSHHNHNVGPNILSNYKSSFSETNRLLFVWISDRDQQYIHTHPIVGLYFRFLV</sequence>